<dbReference type="EMBL" id="JX649911">
    <property type="protein sequence ID" value="AGC72745.1"/>
    <property type="molecule type" value="Genomic_DNA"/>
</dbReference>
<proteinExistence type="predicted"/>
<sequence length="64" mass="6918">MVFDPNAASDGCSPAGVHTVWVLCVSRCCSTSPRSLSCRKYAATAEWDSPSMLAIRWHVVGQMS</sequence>
<evidence type="ECO:0000313" key="1">
    <source>
        <dbReference type="EMBL" id="AGC72745.1"/>
    </source>
</evidence>
<accession>L7W289</accession>
<name>L7W289_9BACT</name>
<protein>
    <submittedName>
        <fullName evidence="1">Uncharacterized protein</fullName>
    </submittedName>
</protein>
<dbReference type="AlphaFoldDB" id="L7W289"/>
<organism evidence="1">
    <name type="scientific">uncultured bacterium A1Q1_fos_2101</name>
    <dbReference type="NCBI Taxonomy" id="1256561"/>
    <lineage>
        <taxon>Bacteria</taxon>
        <taxon>environmental samples</taxon>
    </lineage>
</organism>
<reference evidence="1" key="1">
    <citation type="submission" date="2012-09" db="EMBL/GenBank/DDBJ databases">
        <title>Metagenomic Characterization of a Microbial Community in Wastewater Detects High Levels of Antibiotic Resistance.</title>
        <authorList>
            <person name="Abrams M."/>
            <person name="Caldwell A."/>
            <person name="Vandaei E."/>
            <person name="Lee W."/>
            <person name="Perrott J."/>
            <person name="Khan S.Y."/>
            <person name="Ta J."/>
            <person name="Romero D."/>
            <person name="Nguyen V."/>
            <person name="Pourmand N."/>
            <person name="Ouverney C.C."/>
        </authorList>
    </citation>
    <scope>NUCLEOTIDE SEQUENCE</scope>
</reference>